<keyword evidence="1" id="KW-1133">Transmembrane helix</keyword>
<feature type="transmembrane region" description="Helical" evidence="1">
    <location>
        <begin position="224"/>
        <end position="246"/>
    </location>
</feature>
<feature type="transmembrane region" description="Helical" evidence="1">
    <location>
        <begin position="391"/>
        <end position="409"/>
    </location>
</feature>
<dbReference type="OrthoDB" id="9798180at2"/>
<dbReference type="SUPFAM" id="SSF52833">
    <property type="entry name" value="Thioredoxin-like"/>
    <property type="match status" value="1"/>
</dbReference>
<dbReference type="AlphaFoldDB" id="A0A1V3A0P1"/>
<evidence type="ECO:0008006" key="4">
    <source>
        <dbReference type="Google" id="ProtNLM"/>
    </source>
</evidence>
<organism evidence="2 3">
    <name type="scientific">Thioalkalivibrio halophilus</name>
    <dbReference type="NCBI Taxonomy" id="252474"/>
    <lineage>
        <taxon>Bacteria</taxon>
        <taxon>Pseudomonadati</taxon>
        <taxon>Pseudomonadota</taxon>
        <taxon>Gammaproteobacteria</taxon>
        <taxon>Chromatiales</taxon>
        <taxon>Ectothiorhodospiraceae</taxon>
        <taxon>Thioalkalivibrio</taxon>
    </lineage>
</organism>
<dbReference type="STRING" id="252474.B1A74_03420"/>
<feature type="transmembrane region" description="Helical" evidence="1">
    <location>
        <begin position="358"/>
        <end position="379"/>
    </location>
</feature>
<sequence>MPGRHDPPAKSHGHPARRYALLAWILMGFLLLSLAGGTAQAQTPGGEPDDADGASPAITLHFFWTRECPRCLDALPVVHQLAQDYPWLDVRSYDLTAHPQLGSLYRQMAAERGEQARAVPGFLFCGAMLEGFDTRGRQEARLRELLETCHRRVQAGEPPELERALWTEAEPLRLPLFGELHPDRLSLPALTLILAGFDAFNPCAFFVLLFLLSVVVHSRSRGRILLIGGVFVTISGVIYFTFMTAWLNAFLVLGEMPLITRIAGAVALAMALINIKDYFLFKRGVSLSIPDSARPGLFRRMRELTQADSLPWVLGATVVLAVVVNLYEILCTLGFPMIYTRILTTHDPGAVGYYGYLLAYNLIYVLPMLAIVALFAFTLGNRKLQEHEGRLLKLLSGMMMLALGLLLLLRPDLLSSPAFAIGAIGVAVLLTLIVRRLTRARASS</sequence>
<accession>A0A1V3A0P1</accession>
<comment type="caution">
    <text evidence="2">The sequence shown here is derived from an EMBL/GenBank/DDBJ whole genome shotgun (WGS) entry which is preliminary data.</text>
</comment>
<dbReference type="Proteomes" id="UP000189177">
    <property type="component" value="Unassembled WGS sequence"/>
</dbReference>
<feature type="transmembrane region" description="Helical" evidence="1">
    <location>
        <begin position="189"/>
        <end position="212"/>
    </location>
</feature>
<reference evidence="2 3" key="1">
    <citation type="submission" date="2017-02" db="EMBL/GenBank/DDBJ databases">
        <title>Genomic diversity within the haloalkaliphilic genus Thioalkalivibrio.</title>
        <authorList>
            <person name="Ahn A.-C."/>
            <person name="Meier-Kolthoff J."/>
            <person name="Overmars L."/>
            <person name="Richter M."/>
            <person name="Woyke T."/>
            <person name="Sorokin D.Y."/>
            <person name="Muyzer G."/>
        </authorList>
    </citation>
    <scope>NUCLEOTIDE SEQUENCE [LARGE SCALE GENOMIC DNA]</scope>
    <source>
        <strain evidence="2 3">HL17</strain>
    </source>
</reference>
<protein>
    <recommendedName>
        <fullName evidence="4">Thioredoxin domain-containing protein</fullName>
    </recommendedName>
</protein>
<evidence type="ECO:0000256" key="1">
    <source>
        <dbReference type="SAM" id="Phobius"/>
    </source>
</evidence>
<feature type="transmembrane region" description="Helical" evidence="1">
    <location>
        <begin position="309"/>
        <end position="338"/>
    </location>
</feature>
<dbReference type="Gene3D" id="3.40.30.10">
    <property type="entry name" value="Glutaredoxin"/>
    <property type="match status" value="1"/>
</dbReference>
<evidence type="ECO:0000313" key="3">
    <source>
        <dbReference type="Proteomes" id="UP000189177"/>
    </source>
</evidence>
<keyword evidence="1" id="KW-0812">Transmembrane</keyword>
<proteinExistence type="predicted"/>
<feature type="transmembrane region" description="Helical" evidence="1">
    <location>
        <begin position="258"/>
        <end position="275"/>
    </location>
</feature>
<keyword evidence="1" id="KW-0472">Membrane</keyword>
<keyword evidence="3" id="KW-1185">Reference proteome</keyword>
<name>A0A1V3A0P1_9GAMM</name>
<feature type="transmembrane region" description="Helical" evidence="1">
    <location>
        <begin position="415"/>
        <end position="434"/>
    </location>
</feature>
<dbReference type="EMBL" id="MUZR01000008">
    <property type="protein sequence ID" value="OOC10891.1"/>
    <property type="molecule type" value="Genomic_DNA"/>
</dbReference>
<dbReference type="InterPro" id="IPR036249">
    <property type="entry name" value="Thioredoxin-like_sf"/>
</dbReference>
<gene>
    <name evidence="2" type="ORF">B1A74_03420</name>
</gene>
<evidence type="ECO:0000313" key="2">
    <source>
        <dbReference type="EMBL" id="OOC10891.1"/>
    </source>
</evidence>